<keyword evidence="8 10" id="KW-0472">Membrane</keyword>
<keyword evidence="6 10" id="KW-0812">Transmembrane</keyword>
<evidence type="ECO:0000313" key="13">
    <source>
        <dbReference type="EMBL" id="KAF9334704.1"/>
    </source>
</evidence>
<evidence type="ECO:0000256" key="7">
    <source>
        <dbReference type="ARBA" id="ARBA00022989"/>
    </source>
</evidence>
<keyword evidence="7 10" id="KW-1133">Transmembrane helix</keyword>
<evidence type="ECO:0000256" key="2">
    <source>
        <dbReference type="ARBA" id="ARBA00012543"/>
    </source>
</evidence>
<accession>A0A9P5VPA8</accession>
<feature type="compositionally biased region" description="Low complexity" evidence="11">
    <location>
        <begin position="718"/>
        <end position="744"/>
    </location>
</feature>
<dbReference type="Proteomes" id="UP000696485">
    <property type="component" value="Unassembled WGS sequence"/>
</dbReference>
<feature type="region of interest" description="Disordered" evidence="11">
    <location>
        <begin position="711"/>
        <end position="758"/>
    </location>
</feature>
<protein>
    <recommendedName>
        <fullName evidence="2 10">Chitin synthase</fullName>
        <ecNumber evidence="2 10">2.4.1.16</ecNumber>
    </recommendedName>
</protein>
<dbReference type="GO" id="GO:0030428">
    <property type="term" value="C:cell septum"/>
    <property type="evidence" value="ECO:0007669"/>
    <property type="project" value="TreeGrafter"/>
</dbReference>
<evidence type="ECO:0000256" key="10">
    <source>
        <dbReference type="RuleBase" id="RU366040"/>
    </source>
</evidence>
<feature type="transmembrane region" description="Helical" evidence="10">
    <location>
        <begin position="819"/>
        <end position="844"/>
    </location>
</feature>
<evidence type="ECO:0000256" key="3">
    <source>
        <dbReference type="ARBA" id="ARBA00022475"/>
    </source>
</evidence>
<keyword evidence="5 10" id="KW-0808">Transferase</keyword>
<gene>
    <name evidence="13" type="primary">CHS2_1</name>
    <name evidence="13" type="ORF">BG006_001679</name>
</gene>
<dbReference type="GO" id="GO:0006031">
    <property type="term" value="P:chitin biosynthetic process"/>
    <property type="evidence" value="ECO:0007669"/>
    <property type="project" value="UniProtKB-UniRule"/>
</dbReference>
<evidence type="ECO:0000256" key="11">
    <source>
        <dbReference type="SAM" id="MobiDB-lite"/>
    </source>
</evidence>
<comment type="catalytic activity">
    <reaction evidence="10">
        <text>[(1-&gt;4)-N-acetyl-beta-D-glucosaminyl](n) + UDP-N-acetyl-alpha-D-glucosamine = [(1-&gt;4)-N-acetyl-beta-D-glucosaminyl](n+1) + UDP + H(+)</text>
        <dbReference type="Rhea" id="RHEA:16637"/>
        <dbReference type="Rhea" id="RHEA-COMP:9593"/>
        <dbReference type="Rhea" id="RHEA-COMP:9595"/>
        <dbReference type="ChEBI" id="CHEBI:15378"/>
        <dbReference type="ChEBI" id="CHEBI:17029"/>
        <dbReference type="ChEBI" id="CHEBI:57705"/>
        <dbReference type="ChEBI" id="CHEBI:58223"/>
        <dbReference type="EC" id="2.4.1.16"/>
    </reaction>
</comment>
<dbReference type="Pfam" id="PF01644">
    <property type="entry name" value="Chitin_synth_1"/>
    <property type="match status" value="1"/>
</dbReference>
<reference evidence="13" key="1">
    <citation type="journal article" date="2020" name="Fungal Divers.">
        <title>Resolving the Mortierellaceae phylogeny through synthesis of multi-gene phylogenetics and phylogenomics.</title>
        <authorList>
            <person name="Vandepol N."/>
            <person name="Liber J."/>
            <person name="Desiro A."/>
            <person name="Na H."/>
            <person name="Kennedy M."/>
            <person name="Barry K."/>
            <person name="Grigoriev I.V."/>
            <person name="Miller A.N."/>
            <person name="O'Donnell K."/>
            <person name="Stajich J.E."/>
            <person name="Bonito G."/>
        </authorList>
    </citation>
    <scope>NUCLEOTIDE SEQUENCE</scope>
    <source>
        <strain evidence="13">NVP1</strain>
    </source>
</reference>
<keyword evidence="14" id="KW-1185">Reference proteome</keyword>
<comment type="function">
    <text evidence="10">Polymerizes chitin, a structural polymer of the cell wall and septum, by transferring the sugar moiety of UDP-GlcNAc to the non-reducing end of the growing chitin polymer.</text>
</comment>
<comment type="caution">
    <text evidence="13">The sequence shown here is derived from an EMBL/GenBank/DDBJ whole genome shotgun (WGS) entry which is preliminary data.</text>
</comment>
<dbReference type="InterPro" id="IPR013616">
    <property type="entry name" value="Chitin_synth_N"/>
</dbReference>
<proteinExistence type="inferred from homology"/>
<comment type="subcellular location">
    <subcellularLocation>
        <location evidence="1 10">Cell membrane</location>
        <topology evidence="1 10">Multi-pass membrane protein</topology>
    </subcellularLocation>
</comment>
<dbReference type="GO" id="GO:0005886">
    <property type="term" value="C:plasma membrane"/>
    <property type="evidence" value="ECO:0007669"/>
    <property type="project" value="UniProtKB-SubCell"/>
</dbReference>
<evidence type="ECO:0000256" key="5">
    <source>
        <dbReference type="ARBA" id="ARBA00022679"/>
    </source>
</evidence>
<dbReference type="Pfam" id="PF08407">
    <property type="entry name" value="Chitin_synth_1N"/>
    <property type="match status" value="1"/>
</dbReference>
<dbReference type="PANTHER" id="PTHR22914:SF9">
    <property type="entry name" value="CHITIN SYNTHASE 1"/>
    <property type="match status" value="1"/>
</dbReference>
<dbReference type="GO" id="GO:0071555">
    <property type="term" value="P:cell wall organization"/>
    <property type="evidence" value="ECO:0007669"/>
    <property type="project" value="UniProtKB-KW"/>
</dbReference>
<evidence type="ECO:0000256" key="4">
    <source>
        <dbReference type="ARBA" id="ARBA00022676"/>
    </source>
</evidence>
<keyword evidence="3 10" id="KW-1003">Cell membrane</keyword>
<organism evidence="13 14">
    <name type="scientific">Podila minutissima</name>
    <dbReference type="NCBI Taxonomy" id="64525"/>
    <lineage>
        <taxon>Eukaryota</taxon>
        <taxon>Fungi</taxon>
        <taxon>Fungi incertae sedis</taxon>
        <taxon>Mucoromycota</taxon>
        <taxon>Mortierellomycotina</taxon>
        <taxon>Mortierellomycetes</taxon>
        <taxon>Mortierellales</taxon>
        <taxon>Mortierellaceae</taxon>
        <taxon>Podila</taxon>
    </lineage>
</organism>
<feature type="transmembrane region" description="Helical" evidence="10">
    <location>
        <begin position="602"/>
        <end position="627"/>
    </location>
</feature>
<evidence type="ECO:0000256" key="1">
    <source>
        <dbReference type="ARBA" id="ARBA00004651"/>
    </source>
</evidence>
<keyword evidence="4 10" id="KW-0328">Glycosyltransferase</keyword>
<feature type="transmembrane region" description="Helical" evidence="10">
    <location>
        <begin position="486"/>
        <end position="510"/>
    </location>
</feature>
<evidence type="ECO:0000256" key="8">
    <source>
        <dbReference type="ARBA" id="ARBA00023136"/>
    </source>
</evidence>
<dbReference type="InterPro" id="IPR004835">
    <property type="entry name" value="Chitin_synth"/>
</dbReference>
<name>A0A9P5VPA8_9FUNG</name>
<dbReference type="PANTHER" id="PTHR22914">
    <property type="entry name" value="CHITIN SYNTHASE"/>
    <property type="match status" value="1"/>
</dbReference>
<feature type="transmembrane region" description="Helical" evidence="10">
    <location>
        <begin position="556"/>
        <end position="581"/>
    </location>
</feature>
<dbReference type="GO" id="GO:0004100">
    <property type="term" value="F:chitin synthase activity"/>
    <property type="evidence" value="ECO:0007669"/>
    <property type="project" value="UniProtKB-UniRule"/>
</dbReference>
<dbReference type="EMBL" id="JAAAUY010000134">
    <property type="protein sequence ID" value="KAF9334704.1"/>
    <property type="molecule type" value="Genomic_DNA"/>
</dbReference>
<evidence type="ECO:0000256" key="9">
    <source>
        <dbReference type="ARBA" id="ARBA00023316"/>
    </source>
</evidence>
<evidence type="ECO:0000259" key="12">
    <source>
        <dbReference type="Pfam" id="PF08407"/>
    </source>
</evidence>
<dbReference type="EC" id="2.4.1.16" evidence="2 10"/>
<feature type="transmembrane region" description="Helical" evidence="10">
    <location>
        <begin position="633"/>
        <end position="659"/>
    </location>
</feature>
<sequence length="853" mass="96963">MSTTGTMGPSRFQQQYYPLSQWLQAPWLRLTSQLPGMPFPMSMPVPVHYIFKPKQVRLTDGNLVLDTPVPTSYLSAVDFQTGVEFEKMRYMAVTCDADQVPEGRYKLRTQVFNRQIELAVCLTVNEETPQAFCLTLHSLIKNIKYMCLAGSKSRAHRNPVWAEEDSWKKVVICIVADGRKNLNPLILRVLAAMGCWQEGVAKNQVNGHAVQAHIFEYTTQVSVDSKLRLKGRTLKNTNKYHYPPIQIVFCLKERHTKKLNSHRWFFNALCPLMEPRITLLTTAGAKIGKGSLYDLWSAFDRNPQTAGACGEIRVAKGLLWWKVLNPLIAAQIFEYKVSSVLEKPFESIFGYISVMPSALVAYRYEALLPEPISGKGPLTVYFEPDYLVFSEDHHDISEVLQYSYFSEDQILPFLVTTRPHAQYTMQYVKSAWAETELPAGIGTFLGMKRKWQNRRFFGAIYAVAHLSSIWKSGHNFFRKLWLTLEIIYIGCDTAFWFLALGNYYLVFYYMTKTLANASRITIGPTLFMLTRYFYIFLIVVVIMISMGNRPRGQSLYLFILSFIFFACIQAYILFSAGYLTFIHATEFLPYANWNSFPTVVAVFKAAGYHVLILALVCCWAVYLVSAILYGEPWHMIACFVQFLLLMPSYVSVLGVYAFCNMHEVNWGIKEPEDHEKDPLISRDAIYHASTVLMPDEHSVASSYQDAIDDLGRKKRPKSGSSVSLATPSSTSLLPTHTDSTTSLLHGNNAKVPPPQAKPKKIVSRQADIKTLQSDYYRSFRTQILLLWIVANGALVITISSDQLEPYLVLKDGSNLYVTIVVWIITVGATGRFLGSVVYLLGWIWQTIGQFKRP</sequence>
<feature type="transmembrane region" description="Helical" evidence="10">
    <location>
        <begin position="522"/>
        <end position="544"/>
    </location>
</feature>
<dbReference type="AlphaFoldDB" id="A0A9P5VPA8"/>
<feature type="domain" description="Chitin synthase N-terminal" evidence="12">
    <location>
        <begin position="54"/>
        <end position="117"/>
    </location>
</feature>
<comment type="similarity">
    <text evidence="10">Belongs to the chitin synthase family.</text>
</comment>
<evidence type="ECO:0000256" key="6">
    <source>
        <dbReference type="ARBA" id="ARBA00022692"/>
    </source>
</evidence>
<evidence type="ECO:0000313" key="14">
    <source>
        <dbReference type="Proteomes" id="UP000696485"/>
    </source>
</evidence>
<keyword evidence="9 10" id="KW-0961">Cell wall biogenesis/degradation</keyword>
<feature type="transmembrane region" description="Helical" evidence="10">
    <location>
        <begin position="783"/>
        <end position="799"/>
    </location>
</feature>